<dbReference type="AlphaFoldDB" id="A0A563U6M8"/>
<accession>A0A563U6M8</accession>
<feature type="transmembrane region" description="Helical" evidence="1">
    <location>
        <begin position="198"/>
        <end position="216"/>
    </location>
</feature>
<feature type="transmembrane region" description="Helical" evidence="1">
    <location>
        <begin position="279"/>
        <end position="302"/>
    </location>
</feature>
<gene>
    <name evidence="2" type="ORF">FPZ42_08160</name>
</gene>
<feature type="transmembrane region" description="Helical" evidence="1">
    <location>
        <begin position="247"/>
        <end position="267"/>
    </location>
</feature>
<evidence type="ECO:0000313" key="3">
    <source>
        <dbReference type="Proteomes" id="UP000318010"/>
    </source>
</evidence>
<keyword evidence="1" id="KW-0812">Transmembrane</keyword>
<feature type="transmembrane region" description="Helical" evidence="1">
    <location>
        <begin position="29"/>
        <end position="62"/>
    </location>
</feature>
<evidence type="ECO:0000313" key="2">
    <source>
        <dbReference type="EMBL" id="TWR26998.1"/>
    </source>
</evidence>
<evidence type="ECO:0008006" key="4">
    <source>
        <dbReference type="Google" id="ProtNLM"/>
    </source>
</evidence>
<feature type="transmembrane region" description="Helical" evidence="1">
    <location>
        <begin position="74"/>
        <end position="92"/>
    </location>
</feature>
<feature type="transmembrane region" description="Helical" evidence="1">
    <location>
        <begin position="112"/>
        <end position="132"/>
    </location>
</feature>
<proteinExistence type="predicted"/>
<comment type="caution">
    <text evidence="2">The sequence shown here is derived from an EMBL/GenBank/DDBJ whole genome shotgun (WGS) entry which is preliminary data.</text>
</comment>
<sequence length="565" mass="63752">MNLNISQGGSISLPGDKYSFIESLQKWSWWVLVLTSVLQVFVFTTLPNAVAVVCVLATWYYTKTVFLKIGMIKDYPLSTFLILGFTLTQFYFPLLFTLAEWKPVVFNFVLPYQVFLHSTLTFAVLVIAHYLYRQLPYTLHKRERSLLAKAGLYTPPTHIQLWIMGLLGIGATFYVYLYSPNIGWEVTGSASDKAIQSLMPFSYAPFFIPFTGLYGSKQPLPKMLIAYLVGFTMLLFLVSIGRNSRGGFMIGFTSVGFSYFMGLLLGVYKAKFLTVKNAVIALGAYLLFTGPIADIGTAMVLVRGQRMDIPYDRLISLTFEAYQDKRTIEQYRQSDITGKPDWDENYLNNIFLARFSNIKFNDASLIEAKRIGRQDPLMRKFNIDYVLSILPQPLLDVLKINVDKKMLRGVSIGDYLYYRAGGPKASLGGYRTGSMAGIGMATFGWWYLAILGIGIVPVFYLFDLLFTKQIIPGSIPGSSTTKLSFSLCGMLLLDSIFRFLPAESATATATFLIRDFLQLVVLYLVVYHLTKVFNILSPKPKALTRRKLDMIDNNSKTHPPISLNF</sequence>
<dbReference type="RefSeq" id="WP_146270191.1">
    <property type="nucleotide sequence ID" value="NZ_VOEI01000002.1"/>
</dbReference>
<protein>
    <recommendedName>
        <fullName evidence="4">O-antigen polysaccharide polymerase Wzy</fullName>
    </recommendedName>
</protein>
<feature type="transmembrane region" description="Helical" evidence="1">
    <location>
        <begin position="159"/>
        <end position="178"/>
    </location>
</feature>
<dbReference type="Proteomes" id="UP000318010">
    <property type="component" value="Unassembled WGS sequence"/>
</dbReference>
<feature type="transmembrane region" description="Helical" evidence="1">
    <location>
        <begin position="444"/>
        <end position="462"/>
    </location>
</feature>
<keyword evidence="1" id="KW-1133">Transmembrane helix</keyword>
<keyword evidence="1" id="KW-0472">Membrane</keyword>
<dbReference type="EMBL" id="VOEI01000002">
    <property type="protein sequence ID" value="TWR26998.1"/>
    <property type="molecule type" value="Genomic_DNA"/>
</dbReference>
<reference evidence="2 3" key="1">
    <citation type="submission" date="2019-07" db="EMBL/GenBank/DDBJ databases">
        <authorList>
            <person name="Kim J."/>
        </authorList>
    </citation>
    <scope>NUCLEOTIDE SEQUENCE [LARGE SCALE GENOMIC DNA]</scope>
    <source>
        <strain evidence="2 3">MJ1a</strain>
    </source>
</reference>
<organism evidence="2 3">
    <name type="scientific">Mucilaginibacter achroorhodeus</name>
    <dbReference type="NCBI Taxonomy" id="2599294"/>
    <lineage>
        <taxon>Bacteria</taxon>
        <taxon>Pseudomonadati</taxon>
        <taxon>Bacteroidota</taxon>
        <taxon>Sphingobacteriia</taxon>
        <taxon>Sphingobacteriales</taxon>
        <taxon>Sphingobacteriaceae</taxon>
        <taxon>Mucilaginibacter</taxon>
    </lineage>
</organism>
<feature type="transmembrane region" description="Helical" evidence="1">
    <location>
        <begin position="483"/>
        <end position="500"/>
    </location>
</feature>
<feature type="transmembrane region" description="Helical" evidence="1">
    <location>
        <begin position="520"/>
        <end position="537"/>
    </location>
</feature>
<evidence type="ECO:0000256" key="1">
    <source>
        <dbReference type="SAM" id="Phobius"/>
    </source>
</evidence>
<keyword evidence="3" id="KW-1185">Reference proteome</keyword>
<feature type="transmembrane region" description="Helical" evidence="1">
    <location>
        <begin position="223"/>
        <end position="241"/>
    </location>
</feature>
<name>A0A563U6M8_9SPHI</name>
<dbReference type="OrthoDB" id="8949626at2"/>